<organism evidence="2 3">
    <name type="scientific">Rubroshorea leprosula</name>
    <dbReference type="NCBI Taxonomy" id="152421"/>
    <lineage>
        <taxon>Eukaryota</taxon>
        <taxon>Viridiplantae</taxon>
        <taxon>Streptophyta</taxon>
        <taxon>Embryophyta</taxon>
        <taxon>Tracheophyta</taxon>
        <taxon>Spermatophyta</taxon>
        <taxon>Magnoliopsida</taxon>
        <taxon>eudicotyledons</taxon>
        <taxon>Gunneridae</taxon>
        <taxon>Pentapetalae</taxon>
        <taxon>rosids</taxon>
        <taxon>malvids</taxon>
        <taxon>Malvales</taxon>
        <taxon>Dipterocarpaceae</taxon>
        <taxon>Rubroshorea</taxon>
    </lineage>
</organism>
<sequence>MGVEGLICAPILLFFFPVPLQLNKGTQAPTHLPLRKTEFSDLPCPALSFRRLLLLCGCDLLRFLFPPHFPPALPQSTASVCLLDFLEAKPRTGKPRKVTS</sequence>
<comment type="caution">
    <text evidence="2">The sequence shown here is derived from an EMBL/GenBank/DDBJ whole genome shotgun (WGS) entry which is preliminary data.</text>
</comment>
<keyword evidence="1" id="KW-0732">Signal</keyword>
<reference evidence="2 3" key="1">
    <citation type="journal article" date="2021" name="Commun. Biol.">
        <title>The genome of Shorea leprosula (Dipterocarpaceae) highlights the ecological relevance of drought in aseasonal tropical rainforests.</title>
        <authorList>
            <person name="Ng K.K.S."/>
            <person name="Kobayashi M.J."/>
            <person name="Fawcett J.A."/>
            <person name="Hatakeyama M."/>
            <person name="Paape T."/>
            <person name="Ng C.H."/>
            <person name="Ang C.C."/>
            <person name="Tnah L.H."/>
            <person name="Lee C.T."/>
            <person name="Nishiyama T."/>
            <person name="Sese J."/>
            <person name="O'Brien M.J."/>
            <person name="Copetti D."/>
            <person name="Mohd Noor M.I."/>
            <person name="Ong R.C."/>
            <person name="Putra M."/>
            <person name="Sireger I.Z."/>
            <person name="Indrioko S."/>
            <person name="Kosugi Y."/>
            <person name="Izuno A."/>
            <person name="Isagi Y."/>
            <person name="Lee S.L."/>
            <person name="Shimizu K.K."/>
        </authorList>
    </citation>
    <scope>NUCLEOTIDE SEQUENCE [LARGE SCALE GENOMIC DNA]</scope>
    <source>
        <strain evidence="2">214</strain>
    </source>
</reference>
<protein>
    <recommendedName>
        <fullName evidence="4">Secreted protein</fullName>
    </recommendedName>
</protein>
<accession>A0AAV5K6G5</accession>
<dbReference type="EMBL" id="BPVZ01000054">
    <property type="protein sequence ID" value="GKV20180.1"/>
    <property type="molecule type" value="Genomic_DNA"/>
</dbReference>
<evidence type="ECO:0000313" key="3">
    <source>
        <dbReference type="Proteomes" id="UP001054252"/>
    </source>
</evidence>
<feature type="chain" id="PRO_5043932720" description="Secreted protein" evidence="1">
    <location>
        <begin position="29"/>
        <end position="100"/>
    </location>
</feature>
<dbReference type="Proteomes" id="UP001054252">
    <property type="component" value="Unassembled WGS sequence"/>
</dbReference>
<feature type="signal peptide" evidence="1">
    <location>
        <begin position="1"/>
        <end position="28"/>
    </location>
</feature>
<name>A0AAV5K6G5_9ROSI</name>
<gene>
    <name evidence="2" type="ORF">SLEP1_g30339</name>
</gene>
<proteinExistence type="predicted"/>
<evidence type="ECO:0000256" key="1">
    <source>
        <dbReference type="SAM" id="SignalP"/>
    </source>
</evidence>
<keyword evidence="3" id="KW-1185">Reference proteome</keyword>
<evidence type="ECO:0008006" key="4">
    <source>
        <dbReference type="Google" id="ProtNLM"/>
    </source>
</evidence>
<dbReference type="AlphaFoldDB" id="A0AAV5K6G5"/>
<evidence type="ECO:0000313" key="2">
    <source>
        <dbReference type="EMBL" id="GKV20180.1"/>
    </source>
</evidence>